<dbReference type="AlphaFoldDB" id="A0A5J5J0X9"/>
<organism evidence="2 3">
    <name type="scientific">Microbacterium rhizomatis</name>
    <dbReference type="NCBI Taxonomy" id="1631477"/>
    <lineage>
        <taxon>Bacteria</taxon>
        <taxon>Bacillati</taxon>
        <taxon>Actinomycetota</taxon>
        <taxon>Actinomycetes</taxon>
        <taxon>Micrococcales</taxon>
        <taxon>Microbacteriaceae</taxon>
        <taxon>Microbacterium</taxon>
    </lineage>
</organism>
<dbReference type="EMBL" id="VYSA01000002">
    <property type="protein sequence ID" value="KAA9108242.1"/>
    <property type="molecule type" value="Genomic_DNA"/>
</dbReference>
<feature type="transmembrane region" description="Helical" evidence="1">
    <location>
        <begin position="242"/>
        <end position="262"/>
    </location>
</feature>
<feature type="transmembrane region" description="Helical" evidence="1">
    <location>
        <begin position="434"/>
        <end position="458"/>
    </location>
</feature>
<keyword evidence="1" id="KW-0812">Transmembrane</keyword>
<accession>A0A5J5J0X9</accession>
<feature type="transmembrane region" description="Helical" evidence="1">
    <location>
        <begin position="512"/>
        <end position="531"/>
    </location>
</feature>
<feature type="transmembrane region" description="Helical" evidence="1">
    <location>
        <begin position="19"/>
        <end position="37"/>
    </location>
</feature>
<dbReference type="RefSeq" id="WP_150449274.1">
    <property type="nucleotide sequence ID" value="NZ_VYSA01000002.1"/>
</dbReference>
<feature type="transmembrane region" description="Helical" evidence="1">
    <location>
        <begin position="152"/>
        <end position="177"/>
    </location>
</feature>
<evidence type="ECO:0000256" key="1">
    <source>
        <dbReference type="SAM" id="Phobius"/>
    </source>
</evidence>
<protein>
    <submittedName>
        <fullName evidence="2">Polyketide antibiotic transporter</fullName>
    </submittedName>
</protein>
<evidence type="ECO:0000313" key="2">
    <source>
        <dbReference type="EMBL" id="KAA9108242.1"/>
    </source>
</evidence>
<feature type="transmembrane region" description="Helical" evidence="1">
    <location>
        <begin position="301"/>
        <end position="325"/>
    </location>
</feature>
<dbReference type="OrthoDB" id="2014935at2"/>
<feature type="transmembrane region" description="Helical" evidence="1">
    <location>
        <begin position="345"/>
        <end position="370"/>
    </location>
</feature>
<feature type="transmembrane region" description="Helical" evidence="1">
    <location>
        <begin position="398"/>
        <end position="422"/>
    </location>
</feature>
<feature type="transmembrane region" description="Helical" evidence="1">
    <location>
        <begin position="123"/>
        <end position="146"/>
    </location>
</feature>
<name>A0A5J5J0X9_9MICO</name>
<dbReference type="Proteomes" id="UP000325827">
    <property type="component" value="Unassembled WGS sequence"/>
</dbReference>
<evidence type="ECO:0000313" key="3">
    <source>
        <dbReference type="Proteomes" id="UP000325827"/>
    </source>
</evidence>
<keyword evidence="1" id="KW-0472">Membrane</keyword>
<feature type="transmembrane region" description="Helical" evidence="1">
    <location>
        <begin position="465"/>
        <end position="485"/>
    </location>
</feature>
<sequence>MSGLGAILRQRLRRDWRQLLIWTIGTALLAYLAYVGVAQSYGTEQDRASLLAAAIANPVILLFRGLPSGPDQGAFMLFLIFPWLAFLAALMSTFLAVRHTRMDEELGRAELVAATPAGRTTPLIATIIHGLIANAVLAALTILALLGTGSGAQGAVVSGVAVGAVGVSFLGVGLVAGQLMRTSRAANSLAVWVVLITFLFSGIGNALGSPSADLQRMESSWLAWLSPFGWGENVRPYADDELWPIALCLAVGVVLGAISVVLQSGRDLGQSFIAERRGRADATRALGSPTALVRRLSTGALIGWAIGGLLTGMLSTALASVVSSISGDNPAVEQILVALGGNADLARATVAVFFTLLGVLAGCCAVQVVIRARQEEASGTAEPLLSTPIGRVRWLGDYLLVALVGIVLVVAAAIAGAALGIASQRGDWSLMRDVAVVGGGQGVAASVFLALTALVFVLAPRATIAVGWGLVALATIVGLFGPLFGFPSWLVDLAPIAVTPQVTTDTGIDLRGFWWLVAVAIAGAAASLALMRRRELAPAG</sequence>
<proteinExistence type="predicted"/>
<keyword evidence="3" id="KW-1185">Reference proteome</keyword>
<keyword evidence="1" id="KW-1133">Transmembrane helix</keyword>
<feature type="transmembrane region" description="Helical" evidence="1">
    <location>
        <begin position="189"/>
        <end position="208"/>
    </location>
</feature>
<reference evidence="3" key="1">
    <citation type="submission" date="2019-09" db="EMBL/GenBank/DDBJ databases">
        <title>Mumia zhuanghuii sp. nov. isolated from the intestinal contents of plateau pika (Ochotona curzoniae) in the Qinghai-Tibet plateau of China.</title>
        <authorList>
            <person name="Tian Z."/>
        </authorList>
    </citation>
    <scope>NUCLEOTIDE SEQUENCE [LARGE SCALE GENOMIC DNA]</scope>
    <source>
        <strain evidence="3">JCM 30598</strain>
    </source>
</reference>
<gene>
    <name evidence="2" type="ORF">F6B43_12660</name>
</gene>
<comment type="caution">
    <text evidence="2">The sequence shown here is derived from an EMBL/GenBank/DDBJ whole genome shotgun (WGS) entry which is preliminary data.</text>
</comment>
<feature type="transmembrane region" description="Helical" evidence="1">
    <location>
        <begin position="73"/>
        <end position="97"/>
    </location>
</feature>